<dbReference type="EMBL" id="JAOAOG010000122">
    <property type="protein sequence ID" value="KAJ6247854.1"/>
    <property type="molecule type" value="Genomic_DNA"/>
</dbReference>
<dbReference type="InterPro" id="IPR050135">
    <property type="entry name" value="dGTPase-like"/>
</dbReference>
<dbReference type="InterPro" id="IPR023293">
    <property type="entry name" value="dGTP_triP_hydro_central_sf"/>
</dbReference>
<dbReference type="SMART" id="SM00471">
    <property type="entry name" value="HDc"/>
    <property type="match status" value="1"/>
</dbReference>
<evidence type="ECO:0000313" key="4">
    <source>
        <dbReference type="EMBL" id="KAJ6247854.1"/>
    </source>
</evidence>
<dbReference type="SUPFAM" id="SSF109604">
    <property type="entry name" value="HD-domain/PDEase-like"/>
    <property type="match status" value="1"/>
</dbReference>
<evidence type="ECO:0000259" key="3">
    <source>
        <dbReference type="SMART" id="SM00471"/>
    </source>
</evidence>
<evidence type="ECO:0000256" key="2">
    <source>
        <dbReference type="SAM" id="MobiDB-lite"/>
    </source>
</evidence>
<comment type="caution">
    <text evidence="4">The sequence shown here is derived from an EMBL/GenBank/DDBJ whole genome shotgun (WGS) entry which is preliminary data.</text>
</comment>
<name>A0ABQ8YTC0_9EUKA</name>
<feature type="compositionally biased region" description="Basic and acidic residues" evidence="2">
    <location>
        <begin position="349"/>
        <end position="362"/>
    </location>
</feature>
<keyword evidence="5" id="KW-1185">Reference proteome</keyword>
<feature type="region of interest" description="Disordered" evidence="2">
    <location>
        <begin position="339"/>
        <end position="362"/>
    </location>
</feature>
<accession>A0ABQ8YTC0</accession>
<dbReference type="Gene3D" id="1.10.3210.10">
    <property type="entry name" value="Hypothetical protein af1432"/>
    <property type="match status" value="2"/>
</dbReference>
<dbReference type="InterPro" id="IPR006261">
    <property type="entry name" value="dGTPase"/>
</dbReference>
<reference evidence="4" key="1">
    <citation type="submission" date="2022-08" db="EMBL/GenBank/DDBJ databases">
        <title>Novel sulfate-reducing endosymbionts in the free-living metamonad Anaeramoeba.</title>
        <authorList>
            <person name="Jerlstrom-Hultqvist J."/>
            <person name="Cepicka I."/>
            <person name="Gallot-Lavallee L."/>
            <person name="Salas-Leiva D."/>
            <person name="Curtis B.A."/>
            <person name="Zahonova K."/>
            <person name="Pipaliya S."/>
            <person name="Dacks J."/>
            <person name="Roger A.J."/>
        </authorList>
    </citation>
    <scope>NUCLEOTIDE SEQUENCE</scope>
    <source>
        <strain evidence="4">Schooner1</strain>
    </source>
</reference>
<gene>
    <name evidence="4" type="ORF">M0813_18489</name>
</gene>
<evidence type="ECO:0000313" key="5">
    <source>
        <dbReference type="Proteomes" id="UP001150062"/>
    </source>
</evidence>
<dbReference type="NCBIfam" id="TIGR01353">
    <property type="entry name" value="dGTP_triPase"/>
    <property type="match status" value="1"/>
</dbReference>
<dbReference type="PANTHER" id="PTHR11373">
    <property type="entry name" value="DEOXYNUCLEOSIDE TRIPHOSPHATE TRIPHOSPHOHYDROLASE"/>
    <property type="match status" value="1"/>
</dbReference>
<dbReference type="Proteomes" id="UP001150062">
    <property type="component" value="Unassembled WGS sequence"/>
</dbReference>
<evidence type="ECO:0000256" key="1">
    <source>
        <dbReference type="ARBA" id="ARBA00022801"/>
    </source>
</evidence>
<proteinExistence type="predicted"/>
<dbReference type="PANTHER" id="PTHR11373:SF32">
    <property type="entry name" value="DEOXYGUANOSINETRIPHOSPHATE TRIPHOSPHOHYDROLASE"/>
    <property type="match status" value="1"/>
</dbReference>
<organism evidence="4 5">
    <name type="scientific">Anaeramoeba flamelloides</name>
    <dbReference type="NCBI Taxonomy" id="1746091"/>
    <lineage>
        <taxon>Eukaryota</taxon>
        <taxon>Metamonada</taxon>
        <taxon>Anaeramoebidae</taxon>
        <taxon>Anaeramoeba</taxon>
    </lineage>
</organism>
<sequence length="687" mass="81651">MKTTQKTKILKKGISNFGVISHSKRTPFLFQNKIKIKSKQNQQNKNKQNKKKPKVLEYQRSDNDQWLNLISSERDIPQRFEQEGRTTFQRDYDRILFSDYFRRMQQKTQVFPLNLNTLVHNRMTHSYETNSVGRSLGQLVKQALKTVYHPPDNPKSNKKLKKKFKKIDKIVSAACLAHDLGNPPFGHSGETVIQRFWKKIQEDQEKFNVKKEKNTSQQENENSNEKKVKINPLTQKLNQCLDKGNEQRNQSVSNFLFGDEEEEEGEDEENTFEKEIGSSVSLLEKEIIDYLYFEGNSNTFRIIASQFGKRRGLYLSYSTIASTVKYPWGTKECENYINRNNKTNNKSSVESKTKTKQNNQEKLDPYQKFKQRKLKKLKSGYFERDRKVFERIFTKLSLKGKDGFYRHPLSFLVEASDDICYNVMDMEDAFKSNIINEQQISEHYENLHQESQCIIAYFESDIREKILNEPKESEKSKTFKKISPIKISKSNFPKFKPTSTKQSPMNQREEHKRWKRKYMDVGHHISKKRAILINDLIWVAYYQFCNKYRQIMEHKFFDNLLDSAFDEFKIRTNKIKSSWELFQSFSINSIYKHNSVIDLEKNGEKYLKTILNYLYDAWSFDKEIDPQIKKILPTQFFPIIKQNNKIFSKNAEFPLSYILDFISQMDDFFSLKLFEMIKDLENKNKKK</sequence>
<protein>
    <submittedName>
        <fullName evidence="4">Deoxyguanosinetriphosphate triphosphohydrolase</fullName>
    </submittedName>
</protein>
<keyword evidence="1" id="KW-0378">Hydrolase</keyword>
<feature type="domain" description="HD/PDEase" evidence="3">
    <location>
        <begin position="118"/>
        <end position="431"/>
    </location>
</feature>
<dbReference type="InterPro" id="IPR003607">
    <property type="entry name" value="HD/PDEase_dom"/>
</dbReference>
<dbReference type="Gene3D" id="1.10.3410.10">
    <property type="entry name" value="putative deoxyguanosinetriphosphate triphosphohydrolase like domain"/>
    <property type="match status" value="1"/>
</dbReference>